<dbReference type="InterPro" id="IPR000307">
    <property type="entry name" value="Ribosomal_bS16"/>
</dbReference>
<evidence type="ECO:0000256" key="1">
    <source>
        <dbReference type="ARBA" id="ARBA00022980"/>
    </source>
</evidence>
<evidence type="ECO:0000256" key="2">
    <source>
        <dbReference type="ARBA" id="ARBA00023274"/>
    </source>
</evidence>
<proteinExistence type="inferred from homology"/>
<dbReference type="SUPFAM" id="SSF54565">
    <property type="entry name" value="Ribosomal protein S16"/>
    <property type="match status" value="1"/>
</dbReference>
<organism evidence="4 5">
    <name type="scientific">Candidatus Roizmanbacteria bacterium RIFCSPHIGHO2_01_FULL_39_12b</name>
    <dbReference type="NCBI Taxonomy" id="1802030"/>
    <lineage>
        <taxon>Bacteria</taxon>
        <taxon>Candidatus Roizmaniibacteriota</taxon>
    </lineage>
</organism>
<name>A0A1F7GD10_9BACT</name>
<sequence>MAVKIKLTRVGRRNNPKYRIVILEERSKRDSFYIDEIGTYDPIANPHILRVDDAKLKSWIQKGAQLTDGTNKLLKSRIKSL</sequence>
<dbReference type="AlphaFoldDB" id="A0A1F7GD10"/>
<dbReference type="Proteomes" id="UP000178372">
    <property type="component" value="Unassembled WGS sequence"/>
</dbReference>
<dbReference type="Gene3D" id="3.30.1320.10">
    <property type="match status" value="1"/>
</dbReference>
<evidence type="ECO:0000256" key="3">
    <source>
        <dbReference type="HAMAP-Rule" id="MF_00385"/>
    </source>
</evidence>
<dbReference type="InterPro" id="IPR023803">
    <property type="entry name" value="Ribosomal_bS16_dom_sf"/>
</dbReference>
<comment type="similarity">
    <text evidence="3">Belongs to the bacterial ribosomal protein bS16 family.</text>
</comment>
<keyword evidence="1 3" id="KW-0689">Ribosomal protein</keyword>
<gene>
    <name evidence="3" type="primary">rpsP</name>
    <name evidence="4" type="ORF">A2690_03640</name>
</gene>
<reference evidence="4 5" key="1">
    <citation type="journal article" date="2016" name="Nat. Commun.">
        <title>Thousands of microbial genomes shed light on interconnected biogeochemical processes in an aquifer system.</title>
        <authorList>
            <person name="Anantharaman K."/>
            <person name="Brown C.T."/>
            <person name="Hug L.A."/>
            <person name="Sharon I."/>
            <person name="Castelle C.J."/>
            <person name="Probst A.J."/>
            <person name="Thomas B.C."/>
            <person name="Singh A."/>
            <person name="Wilkins M.J."/>
            <person name="Karaoz U."/>
            <person name="Brodie E.L."/>
            <person name="Williams K.H."/>
            <person name="Hubbard S.S."/>
            <person name="Banfield J.F."/>
        </authorList>
    </citation>
    <scope>NUCLEOTIDE SEQUENCE [LARGE SCALE GENOMIC DNA]</scope>
</reference>
<accession>A0A1F7GD10</accession>
<dbReference type="PANTHER" id="PTHR12919">
    <property type="entry name" value="30S RIBOSOMAL PROTEIN S16"/>
    <property type="match status" value="1"/>
</dbReference>
<dbReference type="InterPro" id="IPR020592">
    <property type="entry name" value="Ribosomal_bS16_CS"/>
</dbReference>
<dbReference type="Pfam" id="PF00886">
    <property type="entry name" value="Ribosomal_S16"/>
    <property type="match status" value="1"/>
</dbReference>
<dbReference type="GO" id="GO:0015935">
    <property type="term" value="C:small ribosomal subunit"/>
    <property type="evidence" value="ECO:0007669"/>
    <property type="project" value="TreeGrafter"/>
</dbReference>
<dbReference type="GO" id="GO:0005737">
    <property type="term" value="C:cytoplasm"/>
    <property type="evidence" value="ECO:0007669"/>
    <property type="project" value="UniProtKB-ARBA"/>
</dbReference>
<dbReference type="PROSITE" id="PS00732">
    <property type="entry name" value="RIBOSOMAL_S16"/>
    <property type="match status" value="1"/>
</dbReference>
<dbReference type="PANTHER" id="PTHR12919:SF20">
    <property type="entry name" value="SMALL RIBOSOMAL SUBUNIT PROTEIN BS16M"/>
    <property type="match status" value="1"/>
</dbReference>
<dbReference type="GO" id="GO:0006412">
    <property type="term" value="P:translation"/>
    <property type="evidence" value="ECO:0007669"/>
    <property type="project" value="UniProtKB-UniRule"/>
</dbReference>
<dbReference type="GO" id="GO:0003735">
    <property type="term" value="F:structural constituent of ribosome"/>
    <property type="evidence" value="ECO:0007669"/>
    <property type="project" value="InterPro"/>
</dbReference>
<evidence type="ECO:0000313" key="4">
    <source>
        <dbReference type="EMBL" id="OGK16840.1"/>
    </source>
</evidence>
<dbReference type="NCBIfam" id="TIGR00002">
    <property type="entry name" value="S16"/>
    <property type="match status" value="1"/>
</dbReference>
<comment type="caution">
    <text evidence="4">The sequence shown here is derived from an EMBL/GenBank/DDBJ whole genome shotgun (WGS) entry which is preliminary data.</text>
</comment>
<protein>
    <recommendedName>
        <fullName evidence="3">Small ribosomal subunit protein bS16</fullName>
    </recommendedName>
</protein>
<dbReference type="HAMAP" id="MF_00385">
    <property type="entry name" value="Ribosomal_bS16"/>
    <property type="match status" value="1"/>
</dbReference>
<keyword evidence="2 3" id="KW-0687">Ribonucleoprotein</keyword>
<evidence type="ECO:0000313" key="5">
    <source>
        <dbReference type="Proteomes" id="UP000178372"/>
    </source>
</evidence>
<dbReference type="EMBL" id="MFZF01000010">
    <property type="protein sequence ID" value="OGK16840.1"/>
    <property type="molecule type" value="Genomic_DNA"/>
</dbReference>